<feature type="domain" description="Pyridoxamine 5'-phosphate oxidase N-terminal" evidence="1">
    <location>
        <begin position="8"/>
        <end position="132"/>
    </location>
</feature>
<dbReference type="InterPro" id="IPR012349">
    <property type="entry name" value="Split_barrel_FMN-bd"/>
</dbReference>
<protein>
    <recommendedName>
        <fullName evidence="1">Pyridoxamine 5'-phosphate oxidase N-terminal domain-containing protein</fullName>
    </recommendedName>
</protein>
<dbReference type="PANTHER" id="PTHR39336">
    <property type="entry name" value="PYRIDOXAMINE PHOSPHATE OXIDASE FAMILY PROTEIN (AFU_ORTHOLOGUE AFUA_6G11440)"/>
    <property type="match status" value="1"/>
</dbReference>
<reference evidence="2 3" key="1">
    <citation type="submission" date="2020-07" db="EMBL/GenBank/DDBJ databases">
        <title>Sequencing the genomes of 1000 actinobacteria strains.</title>
        <authorList>
            <person name="Klenk H.-P."/>
        </authorList>
    </citation>
    <scope>NUCLEOTIDE SEQUENCE [LARGE SCALE GENOMIC DNA]</scope>
    <source>
        <strain evidence="2 3">DSM 102047</strain>
    </source>
</reference>
<dbReference type="EMBL" id="JACBYQ010000001">
    <property type="protein sequence ID" value="NYE94017.1"/>
    <property type="molecule type" value="Genomic_DNA"/>
</dbReference>
<dbReference type="Pfam" id="PF01243">
    <property type="entry name" value="PNPOx_N"/>
    <property type="match status" value="1"/>
</dbReference>
<dbReference type="AlphaFoldDB" id="A0A7Y9LR17"/>
<evidence type="ECO:0000259" key="1">
    <source>
        <dbReference type="Pfam" id="PF01243"/>
    </source>
</evidence>
<dbReference type="SUPFAM" id="SSF50475">
    <property type="entry name" value="FMN-binding split barrel"/>
    <property type="match status" value="1"/>
</dbReference>
<organism evidence="2 3">
    <name type="scientific">Psychromicrobium silvestre</name>
    <dbReference type="NCBI Taxonomy" id="1645614"/>
    <lineage>
        <taxon>Bacteria</taxon>
        <taxon>Bacillati</taxon>
        <taxon>Actinomycetota</taxon>
        <taxon>Actinomycetes</taxon>
        <taxon>Micrococcales</taxon>
        <taxon>Micrococcaceae</taxon>
        <taxon>Psychromicrobium</taxon>
    </lineage>
</organism>
<name>A0A7Y9LR17_9MICC</name>
<dbReference type="InterPro" id="IPR011576">
    <property type="entry name" value="Pyridox_Oxase_N"/>
</dbReference>
<sequence length="183" mass="20146">MGKIFDSIDDKLKAWIEKQPLWFVATAPLGADGHVNMSPRGHDSFSVLDGHRVGWVDYTGSGVETIAHLRENGRICLMFASFDSRPRIVRLHGRGSVSLPGEALFEEVVALHPVHPGTRAVITVDVTRVSDSCGWGVPVMEVTGERDLLLLQAEKKGPQGMSEYRAEKNMRSIDDLPGLPFEV</sequence>
<dbReference type="RefSeq" id="WP_179387839.1">
    <property type="nucleotide sequence ID" value="NZ_JACBYQ010000001.1"/>
</dbReference>
<dbReference type="PANTHER" id="PTHR39336:SF1">
    <property type="entry name" value="PYRIDOXAMINE PHOSPHATE OXIDASE FAMILY PROTEIN (AFU_ORTHOLOGUE AFUA_6G11440)"/>
    <property type="match status" value="1"/>
</dbReference>
<keyword evidence="3" id="KW-1185">Reference proteome</keyword>
<accession>A0A7Y9LR17</accession>
<dbReference type="Proteomes" id="UP000521748">
    <property type="component" value="Unassembled WGS sequence"/>
</dbReference>
<gene>
    <name evidence="2" type="ORF">FHU41_000238</name>
</gene>
<proteinExistence type="predicted"/>
<comment type="caution">
    <text evidence="2">The sequence shown here is derived from an EMBL/GenBank/DDBJ whole genome shotgun (WGS) entry which is preliminary data.</text>
</comment>
<dbReference type="Gene3D" id="2.30.110.10">
    <property type="entry name" value="Electron Transport, Fmn-binding Protein, Chain A"/>
    <property type="match status" value="1"/>
</dbReference>
<evidence type="ECO:0000313" key="3">
    <source>
        <dbReference type="Proteomes" id="UP000521748"/>
    </source>
</evidence>
<evidence type="ECO:0000313" key="2">
    <source>
        <dbReference type="EMBL" id="NYE94017.1"/>
    </source>
</evidence>